<evidence type="ECO:0000313" key="5">
    <source>
        <dbReference type="Proteomes" id="UP001596977"/>
    </source>
</evidence>
<accession>A0ABW3HD78</accession>
<dbReference type="Pfam" id="PF04041">
    <property type="entry name" value="Glyco_hydro_130"/>
    <property type="match status" value="1"/>
</dbReference>
<dbReference type="GO" id="GO:0016787">
    <property type="term" value="F:hydrolase activity"/>
    <property type="evidence" value="ECO:0007669"/>
    <property type="project" value="UniProtKB-KW"/>
</dbReference>
<keyword evidence="4" id="KW-0378">Hydrolase</keyword>
<dbReference type="Gene3D" id="2.115.10.20">
    <property type="entry name" value="Glycosyl hydrolase domain, family 43"/>
    <property type="match status" value="1"/>
</dbReference>
<sequence length="432" mass="47221">MSSPAFVTRLSLQLHPDPARVVIRPYVPADDPPEFSTQPHSRAQRIADRVLTLEGAALEDEFTRLMAEFATRHQNAACAFLRRFHEVEGQLIQAAGASHEQSLLIGAYFCHEYSYEAAALFNPSIVPHPDQSGLPPDTIRFVMSLRGVGEGHVSSIAFRTGTCGPGGAPIVDPPVARSIVPRVEFLDGQSPDAGVRILCDGTHPLSECVIVPSTPSQRHGIEDLRLVRFVDDDGSSTYLGTYTAYSGQAIRQEVLRTVDFRDFELRPLTGSAASGKGMALFPRRVGGRYAMLSRHDHENLWFLTSDSLHQWSGGVRAVAPRWPWEFVQVGNCGSPIEIEEGWLVVTHGVGVMRNYGIGACLLDRDDPSKLLARMSRPLVRADGGEREGYVPNVTYSCGAMVHGRVLVLPYAIADSFTTFATVPLDALLAEMS</sequence>
<keyword evidence="5" id="KW-1185">Reference proteome</keyword>
<keyword evidence="1" id="KW-0328">Glycosyltransferase</keyword>
<protein>
    <submittedName>
        <fullName evidence="4">Glycoside hydrolase family 130 protein</fullName>
    </submittedName>
</protein>
<evidence type="ECO:0000313" key="4">
    <source>
        <dbReference type="EMBL" id="MFD0947452.1"/>
    </source>
</evidence>
<dbReference type="EMBL" id="JBHTJG010000007">
    <property type="protein sequence ID" value="MFD0947452.1"/>
    <property type="molecule type" value="Genomic_DNA"/>
</dbReference>
<evidence type="ECO:0000256" key="3">
    <source>
        <dbReference type="ARBA" id="ARBA00024356"/>
    </source>
</evidence>
<dbReference type="PANTHER" id="PTHR34106:SF4">
    <property type="entry name" value="BLL5143 PROTEIN"/>
    <property type="match status" value="1"/>
</dbReference>
<dbReference type="Proteomes" id="UP001596977">
    <property type="component" value="Unassembled WGS sequence"/>
</dbReference>
<dbReference type="PANTHER" id="PTHR34106">
    <property type="entry name" value="GLYCOSIDASE"/>
    <property type="match status" value="1"/>
</dbReference>
<organism evidence="4 5">
    <name type="scientific">Sphingomonas canadensis</name>
    <dbReference type="NCBI Taxonomy" id="1219257"/>
    <lineage>
        <taxon>Bacteria</taxon>
        <taxon>Pseudomonadati</taxon>
        <taxon>Pseudomonadota</taxon>
        <taxon>Alphaproteobacteria</taxon>
        <taxon>Sphingomonadales</taxon>
        <taxon>Sphingomonadaceae</taxon>
        <taxon>Sphingomonas</taxon>
    </lineage>
</organism>
<comment type="similarity">
    <text evidence="3">Belongs to the glycosyl hydrolase 130 family.</text>
</comment>
<dbReference type="InterPro" id="IPR023296">
    <property type="entry name" value="Glyco_hydro_beta-prop_sf"/>
</dbReference>
<keyword evidence="2" id="KW-0808">Transferase</keyword>
<proteinExistence type="inferred from homology"/>
<comment type="caution">
    <text evidence="4">The sequence shown here is derived from an EMBL/GenBank/DDBJ whole genome shotgun (WGS) entry which is preliminary data.</text>
</comment>
<gene>
    <name evidence="4" type="ORF">ACFQ1E_13965</name>
</gene>
<reference evidence="5" key="1">
    <citation type="journal article" date="2019" name="Int. J. Syst. Evol. Microbiol.">
        <title>The Global Catalogue of Microorganisms (GCM) 10K type strain sequencing project: providing services to taxonomists for standard genome sequencing and annotation.</title>
        <authorList>
            <consortium name="The Broad Institute Genomics Platform"/>
            <consortium name="The Broad Institute Genome Sequencing Center for Infectious Disease"/>
            <person name="Wu L."/>
            <person name="Ma J."/>
        </authorList>
    </citation>
    <scope>NUCLEOTIDE SEQUENCE [LARGE SCALE GENOMIC DNA]</scope>
    <source>
        <strain evidence="5">CCUG 62982</strain>
    </source>
</reference>
<dbReference type="InterPro" id="IPR007184">
    <property type="entry name" value="Mannoside_phosphorylase"/>
</dbReference>
<evidence type="ECO:0000256" key="1">
    <source>
        <dbReference type="ARBA" id="ARBA00022676"/>
    </source>
</evidence>
<dbReference type="SUPFAM" id="SSF75005">
    <property type="entry name" value="Arabinanase/levansucrase/invertase"/>
    <property type="match status" value="1"/>
</dbReference>
<name>A0ABW3HD78_9SPHN</name>
<dbReference type="RefSeq" id="WP_264945287.1">
    <property type="nucleotide sequence ID" value="NZ_JAPDRA010000007.1"/>
</dbReference>
<evidence type="ECO:0000256" key="2">
    <source>
        <dbReference type="ARBA" id="ARBA00022679"/>
    </source>
</evidence>
<dbReference type="CDD" id="cd18613">
    <property type="entry name" value="GH130"/>
    <property type="match status" value="1"/>
</dbReference>